<reference evidence="5" key="1">
    <citation type="submission" date="2023-07" db="EMBL/GenBank/DDBJ databases">
        <title>Chromosome-level Genome Assembly of Striped Snakehead (Channa striata).</title>
        <authorList>
            <person name="Liu H."/>
        </authorList>
    </citation>
    <scope>NUCLEOTIDE SEQUENCE</scope>
    <source>
        <strain evidence="5">Gz</strain>
        <tissue evidence="5">Muscle</tissue>
    </source>
</reference>
<gene>
    <name evidence="5" type="ORF">Q5P01_023397</name>
</gene>
<name>A0AA88J679_CHASR</name>
<dbReference type="InterPro" id="IPR052284">
    <property type="entry name" value="Collagen_mod_leprecan"/>
</dbReference>
<feature type="domain" description="Leprecan-like alpha-helical" evidence="4">
    <location>
        <begin position="47"/>
        <end position="342"/>
    </location>
</feature>
<comment type="similarity">
    <text evidence="1">Belongs to the leprecan family.</text>
</comment>
<dbReference type="Proteomes" id="UP001187415">
    <property type="component" value="Unassembled WGS sequence"/>
</dbReference>
<dbReference type="InterPro" id="IPR011990">
    <property type="entry name" value="TPR-like_helical_dom_sf"/>
</dbReference>
<keyword evidence="3" id="KW-0325">Glycoprotein</keyword>
<dbReference type="EMBL" id="JAUPFM010000019">
    <property type="protein sequence ID" value="KAK2820438.1"/>
    <property type="molecule type" value="Genomic_DNA"/>
</dbReference>
<dbReference type="GO" id="GO:0005518">
    <property type="term" value="F:collagen binding"/>
    <property type="evidence" value="ECO:0007669"/>
    <property type="project" value="TreeGrafter"/>
</dbReference>
<dbReference type="GO" id="GO:0005783">
    <property type="term" value="C:endoplasmic reticulum"/>
    <property type="evidence" value="ECO:0007669"/>
    <property type="project" value="TreeGrafter"/>
</dbReference>
<protein>
    <recommendedName>
        <fullName evidence="4">Leprecan-like alpha-helical domain-containing protein</fullName>
    </recommendedName>
</protein>
<evidence type="ECO:0000259" key="4">
    <source>
        <dbReference type="Pfam" id="PF23557"/>
    </source>
</evidence>
<keyword evidence="6" id="KW-1185">Reference proteome</keyword>
<accession>A0AA88J679</accession>
<dbReference type="InterPro" id="IPR056585">
    <property type="entry name" value="Leprecan_dom"/>
</dbReference>
<sequence length="434" mass="49875">MLVYRSSFCAIKDALLASLCLIIVVSMTAAQYENYHFRNFPKEELVPLAAAYGLALDSYAAGNWTESIRYLEQSLRLHRLLKDSARFCTLRCSQTTDYEPSLTGNRDLRLYGRVWTRAVCQRSCRARFPALQLPLPGRLILDQFNRRTPYRYLHFAYARLDDLQGAVPCAYTFLQRNPEDQEMHQLMEKYKEEYDLSGYLIDHEEQPYEASFLKGVKLCGSGDYSGSVGHMEEALRLYLRQYELCQVDCEGIGQLLPDVDFYTIVADVGVDVLRCKHECEGNLKPNVGGYFVEKFVATIYHYLQYAYYKLNDGRSAVACAHSYFLFEPEDQVMKHNLLHYKANSEQWGLESDHFTPRTEALQHYNQTVMLKQLLSFAEKYLQLDVEDFLGPEEAALLAAESPDAEFNGLGDYEESIYANWRQPKGKGDAGESDI</sequence>
<evidence type="ECO:0000313" key="6">
    <source>
        <dbReference type="Proteomes" id="UP001187415"/>
    </source>
</evidence>
<evidence type="ECO:0000256" key="2">
    <source>
        <dbReference type="ARBA" id="ARBA00022729"/>
    </source>
</evidence>
<dbReference type="AlphaFoldDB" id="A0AA88J679"/>
<dbReference type="Gene3D" id="1.25.40.10">
    <property type="entry name" value="Tetratricopeptide repeat domain"/>
    <property type="match status" value="2"/>
</dbReference>
<dbReference type="PANTHER" id="PTHR13986:SF4">
    <property type="entry name" value="ENDOPLASMIC RETICULUM PROTEIN SC65"/>
    <property type="match status" value="1"/>
</dbReference>
<dbReference type="PANTHER" id="PTHR13986">
    <property type="entry name" value="PROTEIN LYSINE HYDROXYLATION COMPLEX COMPONENT"/>
    <property type="match status" value="1"/>
</dbReference>
<dbReference type="SUPFAM" id="SSF48452">
    <property type="entry name" value="TPR-like"/>
    <property type="match status" value="1"/>
</dbReference>
<organism evidence="5 6">
    <name type="scientific">Channa striata</name>
    <name type="common">Snakehead murrel</name>
    <name type="synonym">Ophicephalus striatus</name>
    <dbReference type="NCBI Taxonomy" id="64152"/>
    <lineage>
        <taxon>Eukaryota</taxon>
        <taxon>Metazoa</taxon>
        <taxon>Chordata</taxon>
        <taxon>Craniata</taxon>
        <taxon>Vertebrata</taxon>
        <taxon>Euteleostomi</taxon>
        <taxon>Actinopterygii</taxon>
        <taxon>Neopterygii</taxon>
        <taxon>Teleostei</taxon>
        <taxon>Neoteleostei</taxon>
        <taxon>Acanthomorphata</taxon>
        <taxon>Anabantaria</taxon>
        <taxon>Anabantiformes</taxon>
        <taxon>Channoidei</taxon>
        <taxon>Channidae</taxon>
        <taxon>Channa</taxon>
    </lineage>
</organism>
<evidence type="ECO:0000256" key="1">
    <source>
        <dbReference type="ARBA" id="ARBA00006487"/>
    </source>
</evidence>
<dbReference type="Pfam" id="PF23557">
    <property type="entry name" value="TPR_leprecan"/>
    <property type="match status" value="1"/>
</dbReference>
<proteinExistence type="inferred from homology"/>
<keyword evidence="2" id="KW-0732">Signal</keyword>
<dbReference type="GO" id="GO:0030199">
    <property type="term" value="P:collagen fibril organization"/>
    <property type="evidence" value="ECO:0007669"/>
    <property type="project" value="TreeGrafter"/>
</dbReference>
<comment type="caution">
    <text evidence="5">The sequence shown here is derived from an EMBL/GenBank/DDBJ whole genome shotgun (WGS) entry which is preliminary data.</text>
</comment>
<evidence type="ECO:0000313" key="5">
    <source>
        <dbReference type="EMBL" id="KAK2820438.1"/>
    </source>
</evidence>
<evidence type="ECO:0000256" key="3">
    <source>
        <dbReference type="ARBA" id="ARBA00023180"/>
    </source>
</evidence>